<reference evidence="1 2" key="1">
    <citation type="submission" date="2017-08" db="EMBL/GenBank/DDBJ databases">
        <title>Complete genome sequence of Mucilaginibacter sp. strain BJC16-A31.</title>
        <authorList>
            <consortium name="Henan University of Science and Technology"/>
            <person name="You X."/>
        </authorList>
    </citation>
    <scope>NUCLEOTIDE SEQUENCE [LARGE SCALE GENOMIC DNA]</scope>
    <source>
        <strain evidence="1 2">BJC16-A31</strain>
    </source>
</reference>
<dbReference type="InterPro" id="IPR014729">
    <property type="entry name" value="Rossmann-like_a/b/a_fold"/>
</dbReference>
<evidence type="ECO:0000313" key="2">
    <source>
        <dbReference type="Proteomes" id="UP000215002"/>
    </source>
</evidence>
<keyword evidence="1" id="KW-0808">Transferase</keyword>
<protein>
    <submittedName>
        <fullName evidence="1">3'-phosphoadenosine 5'-phosphosulfate sulfotransferase</fullName>
    </submittedName>
</protein>
<dbReference type="Gene3D" id="3.40.50.620">
    <property type="entry name" value="HUPs"/>
    <property type="match status" value="1"/>
</dbReference>
<name>A0A223NX25_9SPHI</name>
<organism evidence="1 2">
    <name type="scientific">Mucilaginibacter xinganensis</name>
    <dbReference type="NCBI Taxonomy" id="1234841"/>
    <lineage>
        <taxon>Bacteria</taxon>
        <taxon>Pseudomonadati</taxon>
        <taxon>Bacteroidota</taxon>
        <taxon>Sphingobacteriia</taxon>
        <taxon>Sphingobacteriales</taxon>
        <taxon>Sphingobacteriaceae</taxon>
        <taxon>Mucilaginibacter</taxon>
    </lineage>
</organism>
<dbReference type="KEGG" id="muc:MuYL_2489"/>
<dbReference type="AlphaFoldDB" id="A0A223NX25"/>
<gene>
    <name evidence="1" type="ORF">MuYL_2489</name>
</gene>
<keyword evidence="2" id="KW-1185">Reference proteome</keyword>
<dbReference type="OrthoDB" id="9774475at2"/>
<evidence type="ECO:0000313" key="1">
    <source>
        <dbReference type="EMBL" id="ASU34376.1"/>
    </source>
</evidence>
<accession>A0A223NX25</accession>
<sequence>MNEVVLDVASIGFGVQSSTILLLAANDIIERPDYSVFVDLKRESIEVYDYIEYFKPYLRERGIEVQTYSTVDILDHVLNYETNDRTSGIPLWFIAPSTGKVTGLNRQCTFDFKIASVEKTIRQRLGQRQLKRHSIRVWQGISTDELGRCKALYTGKFRINHYPLIDIYANITAPGNRWVNYSRFNCIEAFKKAGLKTPPKSSCIFCPFHDILYWIHLRDTQPAEFELCCQLDEAIRNYKDLEYGPFYLLKWCIPLRDADLDKLAYKKFGNDAKFDFEGCNSGFCFV</sequence>
<dbReference type="RefSeq" id="WP_094570735.1">
    <property type="nucleotide sequence ID" value="NZ_CP022743.1"/>
</dbReference>
<dbReference type="EMBL" id="CP022743">
    <property type="protein sequence ID" value="ASU34376.1"/>
    <property type="molecule type" value="Genomic_DNA"/>
</dbReference>
<proteinExistence type="predicted"/>
<dbReference type="GO" id="GO:0016740">
    <property type="term" value="F:transferase activity"/>
    <property type="evidence" value="ECO:0007669"/>
    <property type="project" value="UniProtKB-KW"/>
</dbReference>
<dbReference type="Proteomes" id="UP000215002">
    <property type="component" value="Chromosome"/>
</dbReference>